<dbReference type="Gene3D" id="2.60.120.10">
    <property type="entry name" value="Jelly Rolls"/>
    <property type="match status" value="1"/>
</dbReference>
<proteinExistence type="predicted"/>
<sequence length="116" mass="12845">MKIEDTAIAGVKVIHLNSYSDSRGMLIETFDTRVIRNLGLENTFVQDATSVSATKGTFRGLHFQKPPHAQTTFVRVARGSIFDVIVDIRAGSPTFGQHVSVILNAEDWRVLYLPKG</sequence>
<dbReference type="PANTHER" id="PTHR21047:SF2">
    <property type="entry name" value="THYMIDINE DIPHOSPHO-4-KETO-RHAMNOSE 3,5-EPIMERASE"/>
    <property type="match status" value="1"/>
</dbReference>
<evidence type="ECO:0000313" key="1">
    <source>
        <dbReference type="EMBL" id="SVB79444.1"/>
    </source>
</evidence>
<dbReference type="GO" id="GO:0000271">
    <property type="term" value="P:polysaccharide biosynthetic process"/>
    <property type="evidence" value="ECO:0007669"/>
    <property type="project" value="TreeGrafter"/>
</dbReference>
<dbReference type="PANTHER" id="PTHR21047">
    <property type="entry name" value="DTDP-6-DEOXY-D-GLUCOSE-3,5 EPIMERASE"/>
    <property type="match status" value="1"/>
</dbReference>
<dbReference type="Pfam" id="PF00908">
    <property type="entry name" value="dTDP_sugar_isom"/>
    <property type="match status" value="1"/>
</dbReference>
<dbReference type="EMBL" id="UINC01057840">
    <property type="protein sequence ID" value="SVB79444.1"/>
    <property type="molecule type" value="Genomic_DNA"/>
</dbReference>
<dbReference type="InterPro" id="IPR014710">
    <property type="entry name" value="RmlC-like_jellyroll"/>
</dbReference>
<dbReference type="GO" id="GO:0005829">
    <property type="term" value="C:cytosol"/>
    <property type="evidence" value="ECO:0007669"/>
    <property type="project" value="TreeGrafter"/>
</dbReference>
<name>A0A382GX10_9ZZZZ</name>
<dbReference type="GO" id="GO:0019305">
    <property type="term" value="P:dTDP-rhamnose biosynthetic process"/>
    <property type="evidence" value="ECO:0007669"/>
    <property type="project" value="TreeGrafter"/>
</dbReference>
<accession>A0A382GX10</accession>
<organism evidence="1">
    <name type="scientific">marine metagenome</name>
    <dbReference type="NCBI Taxonomy" id="408172"/>
    <lineage>
        <taxon>unclassified sequences</taxon>
        <taxon>metagenomes</taxon>
        <taxon>ecological metagenomes</taxon>
    </lineage>
</organism>
<protein>
    <recommendedName>
        <fullName evidence="2">dTDP-4-dehydrorhamnose 3,5-epimerase</fullName>
    </recommendedName>
</protein>
<gene>
    <name evidence="1" type="ORF">METZ01_LOCUS232298</name>
</gene>
<dbReference type="InterPro" id="IPR000888">
    <property type="entry name" value="RmlC-like"/>
</dbReference>
<feature type="non-terminal residue" evidence="1">
    <location>
        <position position="116"/>
    </location>
</feature>
<dbReference type="AlphaFoldDB" id="A0A382GX10"/>
<dbReference type="InterPro" id="IPR011051">
    <property type="entry name" value="RmlC_Cupin_sf"/>
</dbReference>
<reference evidence="1" key="1">
    <citation type="submission" date="2018-05" db="EMBL/GenBank/DDBJ databases">
        <authorList>
            <person name="Lanie J.A."/>
            <person name="Ng W.-L."/>
            <person name="Kazmierczak K.M."/>
            <person name="Andrzejewski T.M."/>
            <person name="Davidsen T.M."/>
            <person name="Wayne K.J."/>
            <person name="Tettelin H."/>
            <person name="Glass J.I."/>
            <person name="Rusch D."/>
            <person name="Podicherti R."/>
            <person name="Tsui H.-C.T."/>
            <person name="Winkler M.E."/>
        </authorList>
    </citation>
    <scope>NUCLEOTIDE SEQUENCE</scope>
</reference>
<dbReference type="SUPFAM" id="SSF51182">
    <property type="entry name" value="RmlC-like cupins"/>
    <property type="match status" value="1"/>
</dbReference>
<dbReference type="GO" id="GO:0008830">
    <property type="term" value="F:dTDP-4-dehydrorhamnose 3,5-epimerase activity"/>
    <property type="evidence" value="ECO:0007669"/>
    <property type="project" value="InterPro"/>
</dbReference>
<evidence type="ECO:0008006" key="2">
    <source>
        <dbReference type="Google" id="ProtNLM"/>
    </source>
</evidence>